<gene>
    <name evidence="1" type="ORF">I8J29_18020</name>
</gene>
<protein>
    <recommendedName>
        <fullName evidence="3">Lipoprotein</fullName>
    </recommendedName>
</protein>
<comment type="caution">
    <text evidence="1">The sequence shown here is derived from an EMBL/GenBank/DDBJ whole genome shotgun (WGS) entry which is preliminary data.</text>
</comment>
<organism evidence="1 2">
    <name type="scientific">Paenibacillus artemisiicola</name>
    <dbReference type="NCBI Taxonomy" id="1172618"/>
    <lineage>
        <taxon>Bacteria</taxon>
        <taxon>Bacillati</taxon>
        <taxon>Bacillota</taxon>
        <taxon>Bacilli</taxon>
        <taxon>Bacillales</taxon>
        <taxon>Paenibacillaceae</taxon>
        <taxon>Paenibacillus</taxon>
    </lineage>
</organism>
<dbReference type="Proteomes" id="UP000670947">
    <property type="component" value="Unassembled WGS sequence"/>
</dbReference>
<dbReference type="EMBL" id="JAGGDJ010000015">
    <property type="protein sequence ID" value="MBO7746110.1"/>
    <property type="molecule type" value="Genomic_DNA"/>
</dbReference>
<reference evidence="1 2" key="1">
    <citation type="submission" date="2021-03" db="EMBL/GenBank/DDBJ databases">
        <title>Paenibacillus artemisicola MWE-103 whole genome sequence.</title>
        <authorList>
            <person name="Ham Y.J."/>
        </authorList>
    </citation>
    <scope>NUCLEOTIDE SEQUENCE [LARGE SCALE GENOMIC DNA]</scope>
    <source>
        <strain evidence="1 2">MWE-103</strain>
    </source>
</reference>
<evidence type="ECO:0008006" key="3">
    <source>
        <dbReference type="Google" id="ProtNLM"/>
    </source>
</evidence>
<dbReference type="RefSeq" id="WP_208848907.1">
    <property type="nucleotide sequence ID" value="NZ_JAGGDJ010000015.1"/>
</dbReference>
<name>A0ABS3WDC9_9BACL</name>
<sequence length="183" mass="19630">MARTGGRLLLALAAALIAGGCDGDGGYLADRKEPAASKTTAMPADMPADFDFELKYGYGGGKNEVDTYDGTITKDLIVNGTATADLALSEQEMRDIYARMREIDIMGKKKLEPENPGCGQDPHTDDSWTVTAAGETKSMHLSTEHCDITDDARQLADLREYVRGIAESKAAYKALPEAEGGYD</sequence>
<accession>A0ABS3WDC9</accession>
<dbReference type="PROSITE" id="PS51257">
    <property type="entry name" value="PROKAR_LIPOPROTEIN"/>
    <property type="match status" value="1"/>
</dbReference>
<evidence type="ECO:0000313" key="1">
    <source>
        <dbReference type="EMBL" id="MBO7746110.1"/>
    </source>
</evidence>
<proteinExistence type="predicted"/>
<keyword evidence="2" id="KW-1185">Reference proteome</keyword>
<evidence type="ECO:0000313" key="2">
    <source>
        <dbReference type="Proteomes" id="UP000670947"/>
    </source>
</evidence>